<sequence length="168" mass="19168">MVSKNMEKALNAQLNAEIYSGYLYLSMAAYFEDEDLAGFANWMRVQANEELGHGMKFYDYIIRRGASVTLTAIDAPQTEWDSPLAAFKHVLEHEQMVTGLINDLVNISIEEKDHATNNFLQWFVEEQVEEEENAMDLLAKAKLADGDNRLIYELNKELATRVPSESQD</sequence>
<dbReference type="AlphaFoldDB" id="A0A1H7GUN2"/>
<dbReference type="Proteomes" id="UP000199506">
    <property type="component" value="Unassembled WGS sequence"/>
</dbReference>
<dbReference type="RefSeq" id="WP_091698803.1">
    <property type="nucleotide sequence ID" value="NZ_FOAK01000002.1"/>
</dbReference>
<accession>A0A1H7GUN2</accession>
<dbReference type="PANTHER" id="PTHR11431">
    <property type="entry name" value="FERRITIN"/>
    <property type="match status" value="1"/>
</dbReference>
<evidence type="ECO:0000256" key="4">
    <source>
        <dbReference type="ARBA" id="ARBA00023004"/>
    </source>
</evidence>
<dbReference type="GO" id="GO:0005829">
    <property type="term" value="C:cytosol"/>
    <property type="evidence" value="ECO:0007669"/>
    <property type="project" value="TreeGrafter"/>
</dbReference>
<dbReference type="InterPro" id="IPR009078">
    <property type="entry name" value="Ferritin-like_SF"/>
</dbReference>
<evidence type="ECO:0000313" key="6">
    <source>
        <dbReference type="EMBL" id="SEK41893.1"/>
    </source>
</evidence>
<name>A0A1H7GUN2_9EURY</name>
<dbReference type="GO" id="GO:0008198">
    <property type="term" value="F:ferrous iron binding"/>
    <property type="evidence" value="ECO:0007669"/>
    <property type="project" value="TreeGrafter"/>
</dbReference>
<dbReference type="InterPro" id="IPR008331">
    <property type="entry name" value="Ferritin_DPS_dom"/>
</dbReference>
<evidence type="ECO:0000313" key="7">
    <source>
        <dbReference type="Proteomes" id="UP000199506"/>
    </source>
</evidence>
<reference evidence="6 7" key="1">
    <citation type="submission" date="2016-10" db="EMBL/GenBank/DDBJ databases">
        <authorList>
            <person name="de Groot N.N."/>
        </authorList>
    </citation>
    <scope>NUCLEOTIDE SEQUENCE [LARGE SCALE GENOMIC DNA]</scope>
    <source>
        <strain evidence="6 7">DSM 11978</strain>
    </source>
</reference>
<feature type="domain" description="Ferritin-like diiron" evidence="5">
    <location>
        <begin position="1"/>
        <end position="145"/>
    </location>
</feature>
<dbReference type="GO" id="GO:0006826">
    <property type="term" value="P:iron ion transport"/>
    <property type="evidence" value="ECO:0007669"/>
    <property type="project" value="InterPro"/>
</dbReference>
<dbReference type="InterPro" id="IPR009040">
    <property type="entry name" value="Ferritin-like_diiron"/>
</dbReference>
<dbReference type="Gene3D" id="1.20.1260.10">
    <property type="match status" value="1"/>
</dbReference>
<dbReference type="PANTHER" id="PTHR11431:SF127">
    <property type="entry name" value="BACTERIAL NON-HEME FERRITIN"/>
    <property type="match status" value="1"/>
</dbReference>
<dbReference type="GO" id="GO:0004322">
    <property type="term" value="F:ferroxidase activity"/>
    <property type="evidence" value="ECO:0007669"/>
    <property type="project" value="TreeGrafter"/>
</dbReference>
<dbReference type="CDD" id="cd01055">
    <property type="entry name" value="Nonheme_Ferritin"/>
    <property type="match status" value="1"/>
</dbReference>
<gene>
    <name evidence="6" type="ORF">SAMN05216439_0905</name>
</gene>
<dbReference type="InterPro" id="IPR041719">
    <property type="entry name" value="Ferritin_prok"/>
</dbReference>
<dbReference type="Pfam" id="PF00210">
    <property type="entry name" value="Ferritin"/>
    <property type="match status" value="1"/>
</dbReference>
<evidence type="ECO:0000256" key="1">
    <source>
        <dbReference type="ARBA" id="ARBA00022434"/>
    </source>
</evidence>
<dbReference type="EMBL" id="FOAK01000002">
    <property type="protein sequence ID" value="SEK41893.1"/>
    <property type="molecule type" value="Genomic_DNA"/>
</dbReference>
<keyword evidence="1" id="KW-0409">Iron storage</keyword>
<dbReference type="InterPro" id="IPR001519">
    <property type="entry name" value="Ferritin"/>
</dbReference>
<evidence type="ECO:0000256" key="3">
    <source>
        <dbReference type="ARBA" id="ARBA00023002"/>
    </source>
</evidence>
<keyword evidence="3" id="KW-0560">Oxidoreductase</keyword>
<dbReference type="STRING" id="190974.SAMN05216439_0905"/>
<dbReference type="OrthoDB" id="4859at2157"/>
<dbReference type="PROSITE" id="PS50905">
    <property type="entry name" value="FERRITIN_LIKE"/>
    <property type="match status" value="1"/>
</dbReference>
<keyword evidence="2" id="KW-0479">Metal-binding</keyword>
<protein>
    <submittedName>
        <fullName evidence="6">Ferritin</fullName>
    </submittedName>
</protein>
<dbReference type="GO" id="GO:0042802">
    <property type="term" value="F:identical protein binding"/>
    <property type="evidence" value="ECO:0007669"/>
    <property type="project" value="UniProtKB-ARBA"/>
</dbReference>
<dbReference type="InterPro" id="IPR012347">
    <property type="entry name" value="Ferritin-like"/>
</dbReference>
<dbReference type="FunFam" id="1.20.1260.10:FF:000001">
    <property type="entry name" value="Non-heme ferritin"/>
    <property type="match status" value="1"/>
</dbReference>
<evidence type="ECO:0000259" key="5">
    <source>
        <dbReference type="PROSITE" id="PS50905"/>
    </source>
</evidence>
<proteinExistence type="predicted"/>
<dbReference type="SUPFAM" id="SSF47240">
    <property type="entry name" value="Ferritin-like"/>
    <property type="match status" value="1"/>
</dbReference>
<dbReference type="GO" id="GO:0006879">
    <property type="term" value="P:intracellular iron ion homeostasis"/>
    <property type="evidence" value="ECO:0007669"/>
    <property type="project" value="UniProtKB-KW"/>
</dbReference>
<organism evidence="6 7">
    <name type="scientific">Methanobrevibacter gottschalkii</name>
    <dbReference type="NCBI Taxonomy" id="190974"/>
    <lineage>
        <taxon>Archaea</taxon>
        <taxon>Methanobacteriati</taxon>
        <taxon>Methanobacteriota</taxon>
        <taxon>Methanomada group</taxon>
        <taxon>Methanobacteria</taxon>
        <taxon>Methanobacteriales</taxon>
        <taxon>Methanobacteriaceae</taxon>
        <taxon>Methanobrevibacter</taxon>
    </lineage>
</organism>
<keyword evidence="4" id="KW-0408">Iron</keyword>
<dbReference type="GO" id="GO:0008199">
    <property type="term" value="F:ferric iron binding"/>
    <property type="evidence" value="ECO:0007669"/>
    <property type="project" value="InterPro"/>
</dbReference>
<evidence type="ECO:0000256" key="2">
    <source>
        <dbReference type="ARBA" id="ARBA00022723"/>
    </source>
</evidence>